<reference evidence="3" key="3">
    <citation type="submission" date="2018-08" db="UniProtKB">
        <authorList>
            <consortium name="EnsemblPlants"/>
        </authorList>
    </citation>
    <scope>IDENTIFICATION</scope>
    <source>
        <strain evidence="3">cv. Bd21</strain>
    </source>
</reference>
<dbReference type="Pfam" id="PF04578">
    <property type="entry name" value="DUF594"/>
    <property type="match status" value="1"/>
</dbReference>
<dbReference type="PANTHER" id="PTHR31325">
    <property type="entry name" value="OS01G0798800 PROTEIN-RELATED"/>
    <property type="match status" value="1"/>
</dbReference>
<proteinExistence type="predicted"/>
<dbReference type="AlphaFoldDB" id="A0A0Q3MKM4"/>
<keyword evidence="4" id="KW-1185">Reference proteome</keyword>
<evidence type="ECO:0000313" key="4">
    <source>
        <dbReference type="Proteomes" id="UP000008810"/>
    </source>
</evidence>
<dbReference type="KEGG" id="bdi:104583094"/>
<organism evidence="2">
    <name type="scientific">Brachypodium distachyon</name>
    <name type="common">Purple false brome</name>
    <name type="synonym">Trachynia distachya</name>
    <dbReference type="NCBI Taxonomy" id="15368"/>
    <lineage>
        <taxon>Eukaryota</taxon>
        <taxon>Viridiplantae</taxon>
        <taxon>Streptophyta</taxon>
        <taxon>Embryophyta</taxon>
        <taxon>Tracheophyta</taxon>
        <taxon>Spermatophyta</taxon>
        <taxon>Magnoliopsida</taxon>
        <taxon>Liliopsida</taxon>
        <taxon>Poales</taxon>
        <taxon>Poaceae</taxon>
        <taxon>BOP clade</taxon>
        <taxon>Pooideae</taxon>
        <taxon>Stipodae</taxon>
        <taxon>Brachypodieae</taxon>
        <taxon>Brachypodium</taxon>
    </lineage>
</organism>
<evidence type="ECO:0000256" key="1">
    <source>
        <dbReference type="SAM" id="MobiDB-lite"/>
    </source>
</evidence>
<dbReference type="Proteomes" id="UP000008810">
    <property type="component" value="Chromosome 2"/>
</dbReference>
<dbReference type="EnsemblPlants" id="KQK04870">
    <property type="protein sequence ID" value="KQK04870"/>
    <property type="gene ID" value="BRADI_2g16511v3"/>
</dbReference>
<accession>A0A0Q3MKM4</accession>
<feature type="region of interest" description="Disordered" evidence="1">
    <location>
        <begin position="1"/>
        <end position="54"/>
    </location>
</feature>
<reference evidence="2 3" key="1">
    <citation type="journal article" date="2010" name="Nature">
        <title>Genome sequencing and analysis of the model grass Brachypodium distachyon.</title>
        <authorList>
            <consortium name="International Brachypodium Initiative"/>
        </authorList>
    </citation>
    <scope>NUCLEOTIDE SEQUENCE [LARGE SCALE GENOMIC DNA]</scope>
    <source>
        <strain evidence="2 3">Bd21</strain>
    </source>
</reference>
<evidence type="ECO:0000313" key="3">
    <source>
        <dbReference type="EnsemblPlants" id="KQK04870"/>
    </source>
</evidence>
<gene>
    <name evidence="3" type="primary">LOC104583094</name>
    <name evidence="2" type="ORF">BRADI_2g16511v3</name>
</gene>
<protein>
    <recommendedName>
        <fullName evidence="5">DUF4220 domain-containing protein</fullName>
    </recommendedName>
</protein>
<dbReference type="GeneID" id="104583094"/>
<evidence type="ECO:0000313" key="2">
    <source>
        <dbReference type="EMBL" id="KQK04870.1"/>
    </source>
</evidence>
<dbReference type="OrthoDB" id="694930at2759"/>
<dbReference type="RefSeq" id="XP_024316027.1">
    <property type="nucleotide sequence ID" value="XM_024460259.1"/>
</dbReference>
<dbReference type="InterPro" id="IPR007658">
    <property type="entry name" value="DUF594"/>
</dbReference>
<dbReference type="ExpressionAtlas" id="A0A0Q3MKM4">
    <property type="expression patterns" value="baseline and differential"/>
</dbReference>
<dbReference type="EMBL" id="CM000881">
    <property type="protein sequence ID" value="KQK04870.1"/>
    <property type="molecule type" value="Genomic_DNA"/>
</dbReference>
<reference evidence="2" key="2">
    <citation type="submission" date="2017-06" db="EMBL/GenBank/DDBJ databases">
        <title>WGS assembly of Brachypodium distachyon.</title>
        <authorList>
            <consortium name="The International Brachypodium Initiative"/>
            <person name="Lucas S."/>
            <person name="Harmon-Smith M."/>
            <person name="Lail K."/>
            <person name="Tice H."/>
            <person name="Grimwood J."/>
            <person name="Bruce D."/>
            <person name="Barry K."/>
            <person name="Shu S."/>
            <person name="Lindquist E."/>
            <person name="Wang M."/>
            <person name="Pitluck S."/>
            <person name="Vogel J.P."/>
            <person name="Garvin D.F."/>
            <person name="Mockler T.C."/>
            <person name="Schmutz J."/>
            <person name="Rokhsar D."/>
            <person name="Bevan M.W."/>
        </authorList>
    </citation>
    <scope>NUCLEOTIDE SEQUENCE</scope>
    <source>
        <strain evidence="2">Bd21</strain>
    </source>
</reference>
<feature type="compositionally biased region" description="Basic and acidic residues" evidence="1">
    <location>
        <begin position="1"/>
        <end position="14"/>
    </location>
</feature>
<name>A0A0Q3MKM4_BRADI</name>
<evidence type="ECO:0008006" key="5">
    <source>
        <dbReference type="Google" id="ProtNLM"/>
    </source>
</evidence>
<dbReference type="Gramene" id="KQK04870">
    <property type="protein sequence ID" value="KQK04870"/>
    <property type="gene ID" value="BRADI_2g16511v3"/>
</dbReference>
<dbReference type="STRING" id="15368.A0A0Q3MKM4"/>
<dbReference type="FunCoup" id="A0A0Q3MKM4">
    <property type="interactions" value="257"/>
</dbReference>
<sequence length="296" mass="33666">MHHESQPEPNEQHAVHGRNGHASFMYDHQSPPEAPYEQVHHHGRHSRSASLHKERDYAIKSPKSEGGGKDLPLEFQEVILIWHIATDVFLSCSPCIEGEEAKEHADAIKGMSDYMVFLVAERPSMLPGLKLRSMYETTRRALQGIREKREVSKRYSSKKEHASRMLEEGKVTLTGPDTATIREGTKQARLLLSLLLPHQERLRGKHTLGPKLAHWIPDLEDPIPRTMENMLKFILDGWVRLLIYASIRCSRESHAEQLGRGGELTTLLWIISEHAGIDLVKKHSPGYFRDAPHLSS</sequence>